<dbReference type="AlphaFoldDB" id="A0A1Q8EE87"/>
<gene>
    <name evidence="1" type="ORF">BU200_03825</name>
</gene>
<evidence type="ECO:0000313" key="1">
    <source>
        <dbReference type="EMBL" id="OLF50106.1"/>
    </source>
</evidence>
<dbReference type="Proteomes" id="UP000186437">
    <property type="component" value="Unassembled WGS sequence"/>
</dbReference>
<protein>
    <submittedName>
        <fullName evidence="1">Uncharacterized protein</fullName>
    </submittedName>
</protein>
<keyword evidence="2" id="KW-1185">Reference proteome</keyword>
<sequence length="85" mass="9502">MGKSPVFFNDSTTFFESAFVVSLLYNSSDVLSTIFPLFSPKLAFFSKNRLNSSDYYKKVGGLYNPPTFFILESLVSTLKAPTIPL</sequence>
<comment type="caution">
    <text evidence="1">The sequence shown here is derived from an EMBL/GenBank/DDBJ whole genome shotgun (WGS) entry which is preliminary data.</text>
</comment>
<name>A0A1Q8EE87_STRAI</name>
<reference evidence="2" key="1">
    <citation type="submission" date="2016-12" db="EMBL/GenBank/DDBJ databases">
        <authorList>
            <person name="Gulvik C.A."/>
        </authorList>
    </citation>
    <scope>NUCLEOTIDE SEQUENCE [LARGE SCALE GENOMIC DNA]</scope>
    <source>
        <strain evidence="2">ATCC 51725</strain>
    </source>
</reference>
<organism evidence="1 2">
    <name type="scientific">Streptococcus acidominimus</name>
    <dbReference type="NCBI Taxonomy" id="1326"/>
    <lineage>
        <taxon>Bacteria</taxon>
        <taxon>Bacillati</taxon>
        <taxon>Bacillota</taxon>
        <taxon>Bacilli</taxon>
        <taxon>Lactobacillales</taxon>
        <taxon>Streptococcaceae</taxon>
        <taxon>Streptococcus</taxon>
    </lineage>
</organism>
<proteinExistence type="predicted"/>
<evidence type="ECO:0000313" key="2">
    <source>
        <dbReference type="Proteomes" id="UP000186437"/>
    </source>
</evidence>
<accession>A0A1Q8EE87</accession>
<dbReference type="EMBL" id="MSJL01000012">
    <property type="protein sequence ID" value="OLF50106.1"/>
    <property type="molecule type" value="Genomic_DNA"/>
</dbReference>